<comment type="caution">
    <text evidence="2">The sequence shown here is derived from an EMBL/GenBank/DDBJ whole genome shotgun (WGS) entry which is preliminary data.</text>
</comment>
<keyword evidence="3" id="KW-1185">Reference proteome</keyword>
<feature type="compositionally biased region" description="Pro residues" evidence="1">
    <location>
        <begin position="131"/>
        <end position="156"/>
    </location>
</feature>
<proteinExistence type="predicted"/>
<accession>A0AAD6Z3B9</accession>
<reference evidence="2" key="1">
    <citation type="submission" date="2023-03" db="EMBL/GenBank/DDBJ databases">
        <title>Massive genome expansion in bonnet fungi (Mycena s.s.) driven by repeated elements and novel gene families across ecological guilds.</title>
        <authorList>
            <consortium name="Lawrence Berkeley National Laboratory"/>
            <person name="Harder C.B."/>
            <person name="Miyauchi S."/>
            <person name="Viragh M."/>
            <person name="Kuo A."/>
            <person name="Thoen E."/>
            <person name="Andreopoulos B."/>
            <person name="Lu D."/>
            <person name="Skrede I."/>
            <person name="Drula E."/>
            <person name="Henrissat B."/>
            <person name="Morin E."/>
            <person name="Kohler A."/>
            <person name="Barry K."/>
            <person name="LaButti K."/>
            <person name="Morin E."/>
            <person name="Salamov A."/>
            <person name="Lipzen A."/>
            <person name="Mereny Z."/>
            <person name="Hegedus B."/>
            <person name="Baldrian P."/>
            <person name="Stursova M."/>
            <person name="Weitz H."/>
            <person name="Taylor A."/>
            <person name="Grigoriev I.V."/>
            <person name="Nagy L.G."/>
            <person name="Martin F."/>
            <person name="Kauserud H."/>
        </authorList>
    </citation>
    <scope>NUCLEOTIDE SEQUENCE</scope>
    <source>
        <strain evidence="2">CBHHK002</strain>
    </source>
</reference>
<gene>
    <name evidence="2" type="ORF">DFH08DRAFT_944977</name>
</gene>
<dbReference type="AlphaFoldDB" id="A0AAD6Z3B9"/>
<protein>
    <submittedName>
        <fullName evidence="2">Uncharacterized protein</fullName>
    </submittedName>
</protein>
<evidence type="ECO:0000313" key="3">
    <source>
        <dbReference type="Proteomes" id="UP001218218"/>
    </source>
</evidence>
<feature type="region of interest" description="Disordered" evidence="1">
    <location>
        <begin position="54"/>
        <end position="170"/>
    </location>
</feature>
<name>A0AAD6Z3B9_9AGAR</name>
<feature type="compositionally biased region" description="Basic and acidic residues" evidence="1">
    <location>
        <begin position="63"/>
        <end position="77"/>
    </location>
</feature>
<evidence type="ECO:0000313" key="2">
    <source>
        <dbReference type="EMBL" id="KAJ7305486.1"/>
    </source>
</evidence>
<sequence>MVFGFIRKAYNFIFEPSLPQYHLSDINAEPLRDQSGNIFAWQRPRGMPTLREDHRNSVGSRSYHLDIPDYPSRHRENPLYLNQRYELPPRPRNPFRGAAYDEYDVPAPSFRNREDLPRQEQAPQYVKAPTRPRPPDLPRIPVPNPLNALPTPPLPSPTHHAQMHTPSQSSAMDVDLDLQTIVWDGFPDGHFSHLFMLKEARELDNLMVHWAFTVLGGKPNQSATSETWQGGKTTRRQCLGTIECSNDDCHIIIRPQSTLPRVSQQLHHQSAVTLGAAETVTSRHMKRHVCTPGNVFQLRGLPMINEILSKDRTFKVLKHIFFELDLSFVVCKFDDQVMITHGSALHCVRGPVRDRTPRVTRRVGGMSGNQDLRRDYASHEQHTDLKTRSAAEFKVRGLRLVNQDARLKAIKLKTSLGHHSRVASKHQDAQLKAIKLKTSLGHRSRVVSKHRDVQLKAIKLKTSLGHRSRVASRYRDV</sequence>
<dbReference type="Proteomes" id="UP001218218">
    <property type="component" value="Unassembled WGS sequence"/>
</dbReference>
<dbReference type="EMBL" id="JARIHO010000096">
    <property type="protein sequence ID" value="KAJ7305486.1"/>
    <property type="molecule type" value="Genomic_DNA"/>
</dbReference>
<evidence type="ECO:0000256" key="1">
    <source>
        <dbReference type="SAM" id="MobiDB-lite"/>
    </source>
</evidence>
<organism evidence="2 3">
    <name type="scientific">Mycena albidolilacea</name>
    <dbReference type="NCBI Taxonomy" id="1033008"/>
    <lineage>
        <taxon>Eukaryota</taxon>
        <taxon>Fungi</taxon>
        <taxon>Dikarya</taxon>
        <taxon>Basidiomycota</taxon>
        <taxon>Agaricomycotina</taxon>
        <taxon>Agaricomycetes</taxon>
        <taxon>Agaricomycetidae</taxon>
        <taxon>Agaricales</taxon>
        <taxon>Marasmiineae</taxon>
        <taxon>Mycenaceae</taxon>
        <taxon>Mycena</taxon>
    </lineage>
</organism>